<dbReference type="AlphaFoldDB" id="A0A059XY95"/>
<feature type="domain" description="DUF5623" evidence="1">
    <location>
        <begin position="1"/>
        <end position="125"/>
    </location>
</feature>
<evidence type="ECO:0000313" key="2">
    <source>
        <dbReference type="EMBL" id="AIA31863.1"/>
    </source>
</evidence>
<protein>
    <recommendedName>
        <fullName evidence="1">DUF5623 domain-containing protein</fullName>
    </recommendedName>
</protein>
<reference evidence="2 3" key="2">
    <citation type="journal article" date="2015" name="Biomed. Res. Int.">
        <title>Effects of Arsenite Resistance on the Growth and Functional Gene Expression of Leptospirillum ferriphilum and Acidithiobacillus thiooxidans in Pure Culture and Coculture.</title>
        <authorList>
            <person name="Jiang H."/>
            <person name="Liang Y."/>
            <person name="Yin H."/>
            <person name="Xiao Y."/>
            <person name="Guo X."/>
            <person name="Xu Y."/>
            <person name="Hu Q."/>
            <person name="Liu H."/>
            <person name="Liu X."/>
        </authorList>
    </citation>
    <scope>NUCLEOTIDE SEQUENCE [LARGE SCALE GENOMIC DNA]</scope>
    <source>
        <strain evidence="2 3">YSK</strain>
    </source>
</reference>
<reference evidence="3" key="1">
    <citation type="submission" date="2014-02" db="EMBL/GenBank/DDBJ databases">
        <title>Complete genome sequence and comparative genomic analysis of the nitrogen-fixing bacterium Leptospirillum ferriphilum YSK.</title>
        <authorList>
            <person name="Guo X."/>
            <person name="Yin H."/>
            <person name="Liang Y."/>
            <person name="Hu Q."/>
            <person name="Ma L."/>
            <person name="Xiao Y."/>
            <person name="Zhang X."/>
            <person name="Qiu G."/>
            <person name="Liu X."/>
        </authorList>
    </citation>
    <scope>NUCLEOTIDE SEQUENCE [LARGE SCALE GENOMIC DNA]</scope>
    <source>
        <strain evidence="3">YSK</strain>
    </source>
</reference>
<dbReference type="RefSeq" id="WP_014961550.1">
    <property type="nucleotide sequence ID" value="NZ_CP007243.1"/>
</dbReference>
<sequence length="143" mass="16357">MSDRPAGRMPLTVHRNVGRWLSEILHASIRDTGVSSRIEFVRRTLHGWVREEYSETELPNAVYRNLYFPVLDAQPAHAGSGKIETISECDRLKNLVRNVTDTLVENYPQGLESEALLIALDGVKLELARIRKDIEMYGDPRKR</sequence>
<dbReference type="HOGENOM" id="CLU_1803778_0_0_0"/>
<dbReference type="Gene3D" id="1.20.1260.40">
    <property type="match status" value="1"/>
</dbReference>
<evidence type="ECO:0000259" key="1">
    <source>
        <dbReference type="Pfam" id="PF18536"/>
    </source>
</evidence>
<proteinExistence type="predicted"/>
<dbReference type="OrthoDB" id="6059332at2"/>
<dbReference type="KEGG" id="lfp:Y981_09205"/>
<organism evidence="2 3">
    <name type="scientific">Leptospirillum ferriphilum YSK</name>
    <dbReference type="NCBI Taxonomy" id="1441628"/>
    <lineage>
        <taxon>Bacteria</taxon>
        <taxon>Pseudomonadati</taxon>
        <taxon>Nitrospirota</taxon>
        <taxon>Nitrospiria</taxon>
        <taxon>Nitrospirales</taxon>
        <taxon>Nitrospiraceae</taxon>
        <taxon>Leptospirillum</taxon>
    </lineage>
</organism>
<dbReference type="InterPro" id="IPR040531">
    <property type="entry name" value="DUF5623"/>
</dbReference>
<dbReference type="Pfam" id="PF18536">
    <property type="entry name" value="DUF5623"/>
    <property type="match status" value="1"/>
</dbReference>
<dbReference type="Proteomes" id="UP000027059">
    <property type="component" value="Chromosome"/>
</dbReference>
<accession>A0A059XY95</accession>
<gene>
    <name evidence="2" type="ORF">Y981_09205</name>
</gene>
<evidence type="ECO:0000313" key="3">
    <source>
        <dbReference type="Proteomes" id="UP000027059"/>
    </source>
</evidence>
<dbReference type="EMBL" id="CP007243">
    <property type="protein sequence ID" value="AIA31863.1"/>
    <property type="molecule type" value="Genomic_DNA"/>
</dbReference>
<keyword evidence="3" id="KW-1185">Reference proteome</keyword>
<name>A0A059XY95_9BACT</name>